<keyword evidence="3" id="KW-0408">Iron</keyword>
<dbReference type="RefSeq" id="WP_072947650.1">
    <property type="nucleotide sequence ID" value="NZ_FRCT01000001.1"/>
</dbReference>
<dbReference type="PANTHER" id="PTHR43524">
    <property type="entry name" value="RADICAL SAM SUPERFAMILY PROTEIN"/>
    <property type="match status" value="1"/>
</dbReference>
<dbReference type="InterPro" id="IPR058240">
    <property type="entry name" value="rSAM_sf"/>
</dbReference>
<evidence type="ECO:0000313" key="7">
    <source>
        <dbReference type="Proteomes" id="UP000184394"/>
    </source>
</evidence>
<name>A0A1M7G4H0_RUMFL</name>
<proteinExistence type="predicted"/>
<dbReference type="OrthoDB" id="9782387at2"/>
<evidence type="ECO:0000259" key="5">
    <source>
        <dbReference type="PROSITE" id="PS51918"/>
    </source>
</evidence>
<evidence type="ECO:0000256" key="4">
    <source>
        <dbReference type="ARBA" id="ARBA00023014"/>
    </source>
</evidence>
<organism evidence="6 7">
    <name type="scientific">Ruminococcus flavefaciens</name>
    <dbReference type="NCBI Taxonomy" id="1265"/>
    <lineage>
        <taxon>Bacteria</taxon>
        <taxon>Bacillati</taxon>
        <taxon>Bacillota</taxon>
        <taxon>Clostridia</taxon>
        <taxon>Eubacteriales</taxon>
        <taxon>Oscillospiraceae</taxon>
        <taxon>Ruminococcus</taxon>
    </lineage>
</organism>
<dbReference type="InterPro" id="IPR007197">
    <property type="entry name" value="rSAM"/>
</dbReference>
<sequence>MDNKFDLQAYLTKGVEHIVSDSLRAVLKDPRETAFMLKFAAASSKASKKRAKSAEKGEHIPPFLIASITSSCNLHCAGCYSRCSSATTDAPPDDQLTAEEWLRIFNEAEELGISYILLAGGEPLMRRDVISSAASVRNIIFPIFTNGTFINEQYFDIFDKNRNLIPVLSIEGGREATDSRRGKGVYDLLCVNMEKFCKKSLIFGASVTVTTENINEISSEEFIGSLAEKGCKLVIFVEYVPMSEDSERLAPTDKERQLLNDRIAALRSRYTDVVFLSFPGDEKGSGGCIAAGRGFFHINSHGGAEPCPFSPYSDINVRDTSLREAIDSRLFSALRSGDILADDHAGGCVLYEKRAQVEALLNKNE</sequence>
<dbReference type="GO" id="GO:0046872">
    <property type="term" value="F:metal ion binding"/>
    <property type="evidence" value="ECO:0007669"/>
    <property type="project" value="UniProtKB-KW"/>
</dbReference>
<dbReference type="Proteomes" id="UP000184394">
    <property type="component" value="Unassembled WGS sequence"/>
</dbReference>
<protein>
    <submittedName>
        <fullName evidence="6">Radical SAM superfamily enzyme, MoaA/NifB/PqqE/SkfB family</fullName>
    </submittedName>
</protein>
<feature type="domain" description="Radical SAM core" evidence="5">
    <location>
        <begin position="58"/>
        <end position="281"/>
    </location>
</feature>
<dbReference type="AlphaFoldDB" id="A0A1M7G4H0"/>
<reference evidence="6 7" key="1">
    <citation type="submission" date="2016-11" db="EMBL/GenBank/DDBJ databases">
        <authorList>
            <person name="Jaros S."/>
            <person name="Januszkiewicz K."/>
            <person name="Wedrychowicz H."/>
        </authorList>
    </citation>
    <scope>NUCLEOTIDE SEQUENCE [LARGE SCALE GENOMIC DNA]</scope>
    <source>
        <strain evidence="6 7">Y1</strain>
    </source>
</reference>
<dbReference type="GO" id="GO:0003824">
    <property type="term" value="F:catalytic activity"/>
    <property type="evidence" value="ECO:0007669"/>
    <property type="project" value="InterPro"/>
</dbReference>
<dbReference type="PROSITE" id="PS51918">
    <property type="entry name" value="RADICAL_SAM"/>
    <property type="match status" value="1"/>
</dbReference>
<dbReference type="SUPFAM" id="SSF102114">
    <property type="entry name" value="Radical SAM enzymes"/>
    <property type="match status" value="1"/>
</dbReference>
<gene>
    <name evidence="6" type="ORF">SAMN04487860_10156</name>
</gene>
<evidence type="ECO:0000313" key="6">
    <source>
        <dbReference type="EMBL" id="SHM11171.1"/>
    </source>
</evidence>
<keyword evidence="1" id="KW-0949">S-adenosyl-L-methionine</keyword>
<evidence type="ECO:0000256" key="2">
    <source>
        <dbReference type="ARBA" id="ARBA00022723"/>
    </source>
</evidence>
<dbReference type="PANTHER" id="PTHR43524:SF1">
    <property type="entry name" value="RADICAL SAM SUPERFAMILY PROTEIN"/>
    <property type="match status" value="1"/>
</dbReference>
<dbReference type="SFLD" id="SFLDG01067">
    <property type="entry name" value="SPASM/twitch_domain_containing"/>
    <property type="match status" value="1"/>
</dbReference>
<dbReference type="Pfam" id="PF04055">
    <property type="entry name" value="Radical_SAM"/>
    <property type="match status" value="1"/>
</dbReference>
<evidence type="ECO:0000256" key="1">
    <source>
        <dbReference type="ARBA" id="ARBA00022691"/>
    </source>
</evidence>
<dbReference type="EMBL" id="FRCT01000001">
    <property type="protein sequence ID" value="SHM11171.1"/>
    <property type="molecule type" value="Genomic_DNA"/>
</dbReference>
<evidence type="ECO:0000256" key="3">
    <source>
        <dbReference type="ARBA" id="ARBA00023004"/>
    </source>
</evidence>
<dbReference type="Gene3D" id="3.20.20.70">
    <property type="entry name" value="Aldolase class I"/>
    <property type="match status" value="1"/>
</dbReference>
<dbReference type="CDD" id="cd01335">
    <property type="entry name" value="Radical_SAM"/>
    <property type="match status" value="1"/>
</dbReference>
<accession>A0A1M7G4H0</accession>
<dbReference type="SFLD" id="SFLDS00029">
    <property type="entry name" value="Radical_SAM"/>
    <property type="match status" value="1"/>
</dbReference>
<keyword evidence="4" id="KW-0411">Iron-sulfur</keyword>
<keyword evidence="2" id="KW-0479">Metal-binding</keyword>
<dbReference type="GO" id="GO:0051536">
    <property type="term" value="F:iron-sulfur cluster binding"/>
    <property type="evidence" value="ECO:0007669"/>
    <property type="project" value="UniProtKB-KW"/>
</dbReference>
<dbReference type="InterPro" id="IPR013785">
    <property type="entry name" value="Aldolase_TIM"/>
</dbReference>